<dbReference type="PANTHER" id="PTHR43300:SF10">
    <property type="entry name" value="2,3,4,5-TETRAHYDROPYRIDINE-2,6-DICARBOXYLATE N-ACETYLTRANSFERASE"/>
    <property type="match status" value="1"/>
</dbReference>
<dbReference type="EC" id="2.3.1.30" evidence="1"/>
<dbReference type="PANTHER" id="PTHR43300">
    <property type="entry name" value="ACETYLTRANSFERASE"/>
    <property type="match status" value="1"/>
</dbReference>
<keyword evidence="1" id="KW-0808">Transferase</keyword>
<dbReference type="SUPFAM" id="SSF51161">
    <property type="entry name" value="Trimeric LpxA-like enzymes"/>
    <property type="match status" value="1"/>
</dbReference>
<proteinExistence type="predicted"/>
<evidence type="ECO:0000313" key="1">
    <source>
        <dbReference type="EMBL" id="CUO16324.1"/>
    </source>
</evidence>
<dbReference type="RefSeq" id="WP_055654696.1">
    <property type="nucleotide sequence ID" value="NZ_CABIXC010000004.1"/>
</dbReference>
<organism evidence="1 2">
    <name type="scientific">Hungatella hathewayi</name>
    <dbReference type="NCBI Taxonomy" id="154046"/>
    <lineage>
        <taxon>Bacteria</taxon>
        <taxon>Bacillati</taxon>
        <taxon>Bacillota</taxon>
        <taxon>Clostridia</taxon>
        <taxon>Lachnospirales</taxon>
        <taxon>Lachnospiraceae</taxon>
        <taxon>Hungatella</taxon>
    </lineage>
</organism>
<protein>
    <submittedName>
        <fullName evidence="1">Transferase hexapeptide</fullName>
        <ecNumber evidence="1">2.3.1.30</ecNumber>
    </submittedName>
</protein>
<dbReference type="AlphaFoldDB" id="A0A174CT46"/>
<dbReference type="Proteomes" id="UP000095651">
    <property type="component" value="Unassembled WGS sequence"/>
</dbReference>
<dbReference type="InterPro" id="IPR050179">
    <property type="entry name" value="Trans_hexapeptide_repeat"/>
</dbReference>
<keyword evidence="1" id="KW-0012">Acyltransferase</keyword>
<gene>
    <name evidence="1" type="primary">cysE_2</name>
    <name evidence="1" type="ORF">ERS852407_02025</name>
</gene>
<accession>A0A174CT46</accession>
<dbReference type="InterPro" id="IPR011004">
    <property type="entry name" value="Trimer_LpxA-like_sf"/>
</dbReference>
<evidence type="ECO:0000313" key="2">
    <source>
        <dbReference type="Proteomes" id="UP000095651"/>
    </source>
</evidence>
<reference evidence="1 2" key="1">
    <citation type="submission" date="2015-09" db="EMBL/GenBank/DDBJ databases">
        <authorList>
            <consortium name="Pathogen Informatics"/>
        </authorList>
    </citation>
    <scope>NUCLEOTIDE SEQUENCE [LARGE SCALE GENOMIC DNA]</scope>
    <source>
        <strain evidence="1 2">2789STDY5608850</strain>
    </source>
</reference>
<dbReference type="EMBL" id="CYZE01000004">
    <property type="protein sequence ID" value="CUO16324.1"/>
    <property type="molecule type" value="Genomic_DNA"/>
</dbReference>
<dbReference type="Gene3D" id="2.160.10.10">
    <property type="entry name" value="Hexapeptide repeat proteins"/>
    <property type="match status" value="1"/>
</dbReference>
<sequence length="179" mass="19918">MISSKQDYKNYILADKEANHINDFYHNRLMITWKYLKCMRRLEYMVNCKHGFLAKISITWLKFRLYKLSVKSGLTIPANTFGKGLYIAHHGAVIVNPTARFGDYCVIQNGVNISEKVNGGNHIYLGTGAKILIGVCLPDDVIVGANAVVTKSVETPNVVVAGVPAKKISDNGYRNRLSV</sequence>
<name>A0A174CT46_9FIRM</name>
<dbReference type="GO" id="GO:0009001">
    <property type="term" value="F:serine O-acetyltransferase activity"/>
    <property type="evidence" value="ECO:0007669"/>
    <property type="project" value="UniProtKB-EC"/>
</dbReference>